<evidence type="ECO:0000256" key="3">
    <source>
        <dbReference type="ARBA" id="ARBA00022485"/>
    </source>
</evidence>
<keyword evidence="3" id="KW-0479">Metal-binding</keyword>
<dbReference type="InterPro" id="IPR017870">
    <property type="entry name" value="FeS_cluster_insertion_CS"/>
</dbReference>
<dbReference type="InterPro" id="IPR035903">
    <property type="entry name" value="HesB-like_dom_sf"/>
</dbReference>
<feature type="domain" description="Core" evidence="5">
    <location>
        <begin position="156"/>
        <end position="255"/>
    </location>
</feature>
<dbReference type="PANTHER" id="PTHR10072">
    <property type="entry name" value="IRON-SULFUR CLUSTER ASSEMBLY PROTEIN"/>
    <property type="match status" value="1"/>
</dbReference>
<dbReference type="NCBIfam" id="TIGR00049">
    <property type="entry name" value="iron-sulfur cluster assembly accessory protein"/>
    <property type="match status" value="1"/>
</dbReference>
<comment type="caution">
    <text evidence="6">The sequence shown here is derived from an EMBL/GenBank/DDBJ whole genome shotgun (WGS) entry which is preliminary data.</text>
</comment>
<proteinExistence type="inferred from homology"/>
<dbReference type="InterPro" id="IPR016092">
    <property type="entry name" value="ATAP"/>
</dbReference>
<accession>A0ABD3M2C3</accession>
<dbReference type="Proteomes" id="UP001530293">
    <property type="component" value="Unassembled WGS sequence"/>
</dbReference>
<evidence type="ECO:0000313" key="6">
    <source>
        <dbReference type="EMBL" id="KAL3758140.1"/>
    </source>
</evidence>
<name>A0ABD3M2C3_9STRA</name>
<keyword evidence="3" id="KW-0004">4Fe-4S</keyword>
<dbReference type="Pfam" id="PF01521">
    <property type="entry name" value="Fe-S_biosyn"/>
    <property type="match status" value="1"/>
</dbReference>
<comment type="pathway">
    <text evidence="1">Cofactor biosynthesis; iron-sulfur cluster biosynthesis.</text>
</comment>
<dbReference type="PANTHER" id="PTHR10072:SF41">
    <property type="entry name" value="IRON-SULFUR CLUSTER ASSEMBLY 1 HOMOLOG, MITOCHONDRIAL"/>
    <property type="match status" value="1"/>
</dbReference>
<dbReference type="AlphaFoldDB" id="A0ABD3M2C3"/>
<organism evidence="6 7">
    <name type="scientific">Discostella pseudostelligera</name>
    <dbReference type="NCBI Taxonomy" id="259834"/>
    <lineage>
        <taxon>Eukaryota</taxon>
        <taxon>Sar</taxon>
        <taxon>Stramenopiles</taxon>
        <taxon>Ochrophyta</taxon>
        <taxon>Bacillariophyta</taxon>
        <taxon>Coscinodiscophyceae</taxon>
        <taxon>Thalassiosirophycidae</taxon>
        <taxon>Stephanodiscales</taxon>
        <taxon>Stephanodiscaceae</taxon>
        <taxon>Discostella</taxon>
    </lineage>
</organism>
<comment type="similarity">
    <text evidence="2">Belongs to the HesB/IscA family.</text>
</comment>
<dbReference type="Gene3D" id="2.60.300.12">
    <property type="entry name" value="HesB-like domain"/>
    <property type="match status" value="1"/>
</dbReference>
<feature type="region of interest" description="Disordered" evidence="4">
    <location>
        <begin position="123"/>
        <end position="161"/>
    </location>
</feature>
<dbReference type="InterPro" id="IPR000361">
    <property type="entry name" value="ATAP_core_dom"/>
</dbReference>
<dbReference type="PROSITE" id="PS01152">
    <property type="entry name" value="HESB"/>
    <property type="match status" value="1"/>
</dbReference>
<evidence type="ECO:0000313" key="7">
    <source>
        <dbReference type="Proteomes" id="UP001530293"/>
    </source>
</evidence>
<gene>
    <name evidence="6" type="ORF">ACHAWU_004221</name>
</gene>
<dbReference type="InterPro" id="IPR050322">
    <property type="entry name" value="Fe-S_cluster_asmbl/transfer"/>
</dbReference>
<keyword evidence="3" id="KW-0408">Iron</keyword>
<sequence length="259" mass="28513">MAMASSMQTPISFFTPQSSSSLQYHFQPNINNSAPPLASNNNYYFSTVAMIQENEAEVKVVSSTQLLQQEQHSNSTTTIKANSTNPTKAKQQRKPMKKRDPLIITPTAAARIEYLIQQHNNQTLLGSGSDDGSNNNSSASEKEHSSSQHHHHQQQQQPQHPAVGIRLGTKKRGCNGLSYTLNYAYANHSTLHPRDESMTISLPSPSMPGNGLKVYVEPMALMNIIGTTMDYVDDEMSSEFTFTNPNSKGECGCGESFNV</sequence>
<evidence type="ECO:0000259" key="5">
    <source>
        <dbReference type="Pfam" id="PF01521"/>
    </source>
</evidence>
<evidence type="ECO:0000256" key="2">
    <source>
        <dbReference type="ARBA" id="ARBA00006718"/>
    </source>
</evidence>
<feature type="compositionally biased region" description="Polar residues" evidence="4">
    <location>
        <begin position="69"/>
        <end position="89"/>
    </location>
</feature>
<feature type="region of interest" description="Disordered" evidence="4">
    <location>
        <begin position="69"/>
        <end position="101"/>
    </location>
</feature>
<dbReference type="GO" id="GO:0051539">
    <property type="term" value="F:4 iron, 4 sulfur cluster binding"/>
    <property type="evidence" value="ECO:0007669"/>
    <property type="project" value="UniProtKB-KW"/>
</dbReference>
<protein>
    <recommendedName>
        <fullName evidence="5">Core domain-containing protein</fullName>
    </recommendedName>
</protein>
<reference evidence="6 7" key="1">
    <citation type="submission" date="2024-10" db="EMBL/GenBank/DDBJ databases">
        <title>Updated reference genomes for cyclostephanoid diatoms.</title>
        <authorList>
            <person name="Roberts W.R."/>
            <person name="Alverson A.J."/>
        </authorList>
    </citation>
    <scope>NUCLEOTIDE SEQUENCE [LARGE SCALE GENOMIC DNA]</scope>
    <source>
        <strain evidence="6 7">AJA232-27</strain>
    </source>
</reference>
<keyword evidence="7" id="KW-1185">Reference proteome</keyword>
<keyword evidence="3" id="KW-0411">Iron-sulfur</keyword>
<dbReference type="SUPFAM" id="SSF89360">
    <property type="entry name" value="HesB-like domain"/>
    <property type="match status" value="1"/>
</dbReference>
<evidence type="ECO:0000256" key="4">
    <source>
        <dbReference type="SAM" id="MobiDB-lite"/>
    </source>
</evidence>
<feature type="compositionally biased region" description="Low complexity" evidence="4">
    <location>
        <begin position="126"/>
        <end position="138"/>
    </location>
</feature>
<dbReference type="EMBL" id="JALLBG020000240">
    <property type="protein sequence ID" value="KAL3758140.1"/>
    <property type="molecule type" value="Genomic_DNA"/>
</dbReference>
<evidence type="ECO:0000256" key="1">
    <source>
        <dbReference type="ARBA" id="ARBA00005151"/>
    </source>
</evidence>